<evidence type="ECO:0000256" key="5">
    <source>
        <dbReference type="PIRSR" id="PIRSR622684-1"/>
    </source>
</evidence>
<organism evidence="10 11">
    <name type="scientific">Conger conger</name>
    <name type="common">Conger eel</name>
    <name type="synonym">Muraena conger</name>
    <dbReference type="NCBI Taxonomy" id="82655"/>
    <lineage>
        <taxon>Eukaryota</taxon>
        <taxon>Metazoa</taxon>
        <taxon>Chordata</taxon>
        <taxon>Craniata</taxon>
        <taxon>Vertebrata</taxon>
        <taxon>Euteleostomi</taxon>
        <taxon>Actinopterygii</taxon>
        <taxon>Neopterygii</taxon>
        <taxon>Teleostei</taxon>
        <taxon>Anguilliformes</taxon>
        <taxon>Congridae</taxon>
        <taxon>Conger</taxon>
    </lineage>
</organism>
<dbReference type="AlphaFoldDB" id="A0A9Q1DUE4"/>
<dbReference type="PROSITE" id="PS00139">
    <property type="entry name" value="THIOL_PROTEASE_CYS"/>
    <property type="match status" value="1"/>
</dbReference>
<dbReference type="FunFam" id="2.60.40.150:FF:000173">
    <property type="entry name" value="Calpain 5b"/>
    <property type="match status" value="1"/>
</dbReference>
<dbReference type="CDD" id="cd04046">
    <property type="entry name" value="C2_Calpain"/>
    <property type="match status" value="1"/>
</dbReference>
<dbReference type="InterPro" id="IPR036213">
    <property type="entry name" value="Calpain_III_sf"/>
</dbReference>
<dbReference type="InterPro" id="IPR001300">
    <property type="entry name" value="Peptidase_C2_calpain_cat"/>
</dbReference>
<feature type="active site" evidence="5 6">
    <location>
        <position position="128"/>
    </location>
</feature>
<dbReference type="OrthoDB" id="424753at2759"/>
<feature type="domain" description="C2" evidence="8">
    <location>
        <begin position="547"/>
        <end position="664"/>
    </location>
</feature>
<dbReference type="PANTHER" id="PTHR10183">
    <property type="entry name" value="CALPAIN"/>
    <property type="match status" value="1"/>
</dbReference>
<evidence type="ECO:0000256" key="1">
    <source>
        <dbReference type="ARBA" id="ARBA00007623"/>
    </source>
</evidence>
<keyword evidence="2 6" id="KW-0645">Protease</keyword>
<comment type="similarity">
    <text evidence="1">Belongs to the peptidase C2 family.</text>
</comment>
<gene>
    <name evidence="10" type="ORF">COCON_G00043030</name>
</gene>
<evidence type="ECO:0008006" key="12">
    <source>
        <dbReference type="Google" id="ProtNLM"/>
    </source>
</evidence>
<dbReference type="Gene3D" id="2.60.120.380">
    <property type="match status" value="1"/>
</dbReference>
<dbReference type="Proteomes" id="UP001152803">
    <property type="component" value="Unassembled WGS sequence"/>
</dbReference>
<dbReference type="InterPro" id="IPR033884">
    <property type="entry name" value="C2_Calpain"/>
</dbReference>
<dbReference type="SMART" id="SM00720">
    <property type="entry name" value="calpain_III"/>
    <property type="match status" value="1"/>
</dbReference>
<comment type="caution">
    <text evidence="10">The sequence shown here is derived from an EMBL/GenBank/DDBJ whole genome shotgun (WGS) entry which is preliminary data.</text>
</comment>
<dbReference type="SUPFAM" id="SSF54001">
    <property type="entry name" value="Cysteine proteinases"/>
    <property type="match status" value="1"/>
</dbReference>
<dbReference type="PROSITE" id="PS50203">
    <property type="entry name" value="CALPAIN_CAT"/>
    <property type="match status" value="1"/>
</dbReference>
<dbReference type="PANTHER" id="PTHR10183:SF381">
    <property type="entry name" value="CALPAIN-6"/>
    <property type="match status" value="1"/>
</dbReference>
<accession>A0A9Q1DUE4</accession>
<dbReference type="SMART" id="SM00239">
    <property type="entry name" value="C2"/>
    <property type="match status" value="1"/>
</dbReference>
<dbReference type="EMBL" id="JAFJMO010000003">
    <property type="protein sequence ID" value="KAJ8281784.1"/>
    <property type="molecule type" value="Genomic_DNA"/>
</dbReference>
<dbReference type="SMART" id="SM00230">
    <property type="entry name" value="CysPc"/>
    <property type="match status" value="1"/>
</dbReference>
<reference evidence="10" key="1">
    <citation type="journal article" date="2023" name="Science">
        <title>Genome structures resolve the early diversification of teleost fishes.</title>
        <authorList>
            <person name="Parey E."/>
            <person name="Louis A."/>
            <person name="Montfort J."/>
            <person name="Bouchez O."/>
            <person name="Roques C."/>
            <person name="Iampietro C."/>
            <person name="Lluch J."/>
            <person name="Castinel A."/>
            <person name="Donnadieu C."/>
            <person name="Desvignes T."/>
            <person name="Floi Bucao C."/>
            <person name="Jouanno E."/>
            <person name="Wen M."/>
            <person name="Mejri S."/>
            <person name="Dirks R."/>
            <person name="Jansen H."/>
            <person name="Henkel C."/>
            <person name="Chen W.J."/>
            <person name="Zahm M."/>
            <person name="Cabau C."/>
            <person name="Klopp C."/>
            <person name="Thompson A.W."/>
            <person name="Robinson-Rechavi M."/>
            <person name="Braasch I."/>
            <person name="Lecointre G."/>
            <person name="Bobe J."/>
            <person name="Postlethwait J.H."/>
            <person name="Berthelot C."/>
            <person name="Roest Crollius H."/>
            <person name="Guiguen Y."/>
        </authorList>
    </citation>
    <scope>NUCLEOTIDE SEQUENCE</scope>
    <source>
        <tissue evidence="10">Blood</tissue>
    </source>
</reference>
<evidence type="ECO:0000256" key="6">
    <source>
        <dbReference type="PROSITE-ProRule" id="PRU00239"/>
    </source>
</evidence>
<proteinExistence type="inferred from homology"/>
<dbReference type="PRINTS" id="PR00704">
    <property type="entry name" value="CALPAIN"/>
</dbReference>
<dbReference type="Pfam" id="PF00168">
    <property type="entry name" value="C2"/>
    <property type="match status" value="1"/>
</dbReference>
<evidence type="ECO:0000313" key="11">
    <source>
        <dbReference type="Proteomes" id="UP001152803"/>
    </source>
</evidence>
<feature type="domain" description="Calpain catalytic" evidence="9">
    <location>
        <begin position="96"/>
        <end position="389"/>
    </location>
</feature>
<dbReference type="InterPro" id="IPR035892">
    <property type="entry name" value="C2_domain_sf"/>
</dbReference>
<sequence length="690" mass="78155">MSYCCGLQPYDDDDDEDVDDDDANGEVTGTQHSPGQELPENYVAVQKTERCQFNLLTVAGISDFRKGLGLSRGKKFLLNDVPHISLCSSRNPPGNVEWKRPKEICDNPRLIIEGISAHDLNQGMLGNCWFVAACSCLAIKSELWNKVIPDWKEQEWDPIHTESYAGIFHFRFWIFGDWVDVVVDDRLPTIDGKLIYCHSNMQNEFWTALLEKAYAKLSMCYESLDGGNTADAMVDFTGGVAESIDMEEGKYATSIAARMKLIEDLLHVFERGGIISCAIKVSKSDREIHLANGLVKGHAYSVTAIQKVRMGQGLLALLNPEKIFLIRMRNPWGKTEWKGMWSDSSEEWKRVSNTERTALGLTVKNDGEFWMAVEDWCKIFTDVDVCRLINTSLLSIQKTWHEAVFFSSWTKHAEPRHNRSGGCVNNRDTFLQNPQFVFDITKEEDEVLISIQQQDMKIHRPEGQGKNLYIGFSVFKVELNRIYRIHKLITQTSAATSAYTNTRTVFMRKLLSKGRYIIIPSTFAPEDLGEFMIRVFTDVNSSCRELTQDKPKVTCWSICLGYPQLVSQIYVHGANGLQSQDSDGGANPYVIVYCEGSSVQSTVQKNTLDPLFDLRAIFYRKRPRKAITVQVWNSCTVQDQFLGEVVLPATLKDLAEPQKLQLHKRGQGMEEEMPGTITFKVVTSSQLTAM</sequence>
<evidence type="ECO:0000256" key="2">
    <source>
        <dbReference type="ARBA" id="ARBA00022670"/>
    </source>
</evidence>
<dbReference type="Pfam" id="PF01067">
    <property type="entry name" value="Calpain_III"/>
    <property type="match status" value="1"/>
</dbReference>
<dbReference type="InterPro" id="IPR038765">
    <property type="entry name" value="Papain-like_cys_pep_sf"/>
</dbReference>
<dbReference type="SUPFAM" id="SSF49562">
    <property type="entry name" value="C2 domain (Calcium/lipid-binding domain, CaLB)"/>
    <property type="match status" value="1"/>
</dbReference>
<dbReference type="Pfam" id="PF00648">
    <property type="entry name" value="Peptidase_C2"/>
    <property type="match status" value="1"/>
</dbReference>
<feature type="active site" evidence="5 6">
    <location>
        <position position="330"/>
    </location>
</feature>
<dbReference type="PROSITE" id="PS50004">
    <property type="entry name" value="C2"/>
    <property type="match status" value="1"/>
</dbReference>
<dbReference type="Gene3D" id="3.90.70.10">
    <property type="entry name" value="Cysteine proteinases"/>
    <property type="match status" value="1"/>
</dbReference>
<dbReference type="FunFam" id="2.60.120.380:FF:000003">
    <property type="entry name" value="Calpain 5"/>
    <property type="match status" value="1"/>
</dbReference>
<feature type="active site" evidence="5 6">
    <location>
        <position position="298"/>
    </location>
</feature>
<name>A0A9Q1DUE4_CONCO</name>
<evidence type="ECO:0000256" key="3">
    <source>
        <dbReference type="ARBA" id="ARBA00022801"/>
    </source>
</evidence>
<evidence type="ECO:0000313" key="10">
    <source>
        <dbReference type="EMBL" id="KAJ8281784.1"/>
    </source>
</evidence>
<feature type="region of interest" description="Disordered" evidence="7">
    <location>
        <begin position="1"/>
        <end position="38"/>
    </location>
</feature>
<dbReference type="GO" id="GO:0006508">
    <property type="term" value="P:proteolysis"/>
    <property type="evidence" value="ECO:0007669"/>
    <property type="project" value="UniProtKB-KW"/>
</dbReference>
<dbReference type="GO" id="GO:0005737">
    <property type="term" value="C:cytoplasm"/>
    <property type="evidence" value="ECO:0007669"/>
    <property type="project" value="TreeGrafter"/>
</dbReference>
<feature type="compositionally biased region" description="Acidic residues" evidence="7">
    <location>
        <begin position="10"/>
        <end position="24"/>
    </location>
</feature>
<dbReference type="InterPro" id="IPR022682">
    <property type="entry name" value="Calpain_domain_III"/>
</dbReference>
<dbReference type="SUPFAM" id="SSF49758">
    <property type="entry name" value="Calpain large subunit, middle domain (domain III)"/>
    <property type="match status" value="1"/>
</dbReference>
<keyword evidence="4 6" id="KW-0788">Thiol protease</keyword>
<evidence type="ECO:0000259" key="9">
    <source>
        <dbReference type="PROSITE" id="PS50203"/>
    </source>
</evidence>
<evidence type="ECO:0000256" key="7">
    <source>
        <dbReference type="SAM" id="MobiDB-lite"/>
    </source>
</evidence>
<evidence type="ECO:0000256" key="4">
    <source>
        <dbReference type="ARBA" id="ARBA00022807"/>
    </source>
</evidence>
<protein>
    <recommendedName>
        <fullName evidence="12">Calpain-5</fullName>
    </recommendedName>
</protein>
<keyword evidence="3 6" id="KW-0378">Hydrolase</keyword>
<keyword evidence="11" id="KW-1185">Reference proteome</keyword>
<dbReference type="Gene3D" id="2.60.40.150">
    <property type="entry name" value="C2 domain"/>
    <property type="match status" value="1"/>
</dbReference>
<dbReference type="InterPro" id="IPR022684">
    <property type="entry name" value="Calpain_cysteine_protease"/>
</dbReference>
<dbReference type="InterPro" id="IPR022683">
    <property type="entry name" value="Calpain_III"/>
</dbReference>
<dbReference type="InterPro" id="IPR033883">
    <property type="entry name" value="C2_III"/>
</dbReference>
<dbReference type="FunFam" id="3.90.70.10:FF:000001">
    <property type="entry name" value="Calpain-1 catalytic subunit"/>
    <property type="match status" value="1"/>
</dbReference>
<dbReference type="GO" id="GO:0004198">
    <property type="term" value="F:calcium-dependent cysteine-type endopeptidase activity"/>
    <property type="evidence" value="ECO:0007669"/>
    <property type="project" value="InterPro"/>
</dbReference>
<dbReference type="InterPro" id="IPR000169">
    <property type="entry name" value="Pept_cys_AS"/>
</dbReference>
<dbReference type="InterPro" id="IPR000008">
    <property type="entry name" value="C2_dom"/>
</dbReference>
<dbReference type="CDD" id="cd00044">
    <property type="entry name" value="CysPc"/>
    <property type="match status" value="1"/>
</dbReference>
<dbReference type="CDD" id="cd00214">
    <property type="entry name" value="Calpain_III"/>
    <property type="match status" value="1"/>
</dbReference>
<evidence type="ECO:0000259" key="8">
    <source>
        <dbReference type="PROSITE" id="PS50004"/>
    </source>
</evidence>